<name>A0A0U1NMX0_9RHOB</name>
<dbReference type="InterPro" id="IPR019088">
    <property type="entry name" value="CHP02186-rel_TM"/>
</dbReference>
<dbReference type="Pfam" id="PF09608">
    <property type="entry name" value="Alph_Pro_TM"/>
    <property type="match status" value="1"/>
</dbReference>
<feature type="transmembrane region" description="Helical" evidence="1">
    <location>
        <begin position="225"/>
        <end position="249"/>
    </location>
</feature>
<dbReference type="AlphaFoldDB" id="A0A0U1NMX0"/>
<protein>
    <submittedName>
        <fullName evidence="3">Putative transmembrane protein (Alph_Pro_TM)</fullName>
    </submittedName>
</protein>
<dbReference type="STRING" id="282199.GCA_001049735_01893"/>
<reference evidence="3 4" key="1">
    <citation type="submission" date="2015-04" db="EMBL/GenBank/DDBJ databases">
        <authorList>
            <person name="Syromyatnikov M.Y."/>
            <person name="Popov V.N."/>
        </authorList>
    </citation>
    <scope>NUCLEOTIDE SEQUENCE [LARGE SCALE GENOMIC DNA]</scope>
    <source>
        <strain evidence="3 4">CECT 5292</strain>
    </source>
</reference>
<proteinExistence type="predicted"/>
<dbReference type="RefSeq" id="WP_048599254.1">
    <property type="nucleotide sequence ID" value="NZ_CBFHGK010000004.1"/>
</dbReference>
<feature type="signal peptide" evidence="2">
    <location>
        <begin position="1"/>
        <end position="17"/>
    </location>
</feature>
<sequence length="251" mass="27939">MLRAFLIALLLATPAAAQNLVLGLSESEVAITTTFDGSDILVFGAIKHESAVTQEAKLDLIVTVKGPDQATTVYRKDRRFGIWVNAATVEVDAAPSFYAIETTRPIADILGDEADRYYEITLPRVIKPSAEGHGNNDVALFTEALMRIRQDANKYQLREWDAALIDNTLFRTDVELPANLVEGAYEVSVFLLKDKKVISTYSTVLDVRKAGLERWMYNLSRQQPFYYGILSLIIAISAGWGASAIFRVFQR</sequence>
<evidence type="ECO:0000313" key="4">
    <source>
        <dbReference type="Proteomes" id="UP000048949"/>
    </source>
</evidence>
<evidence type="ECO:0000256" key="1">
    <source>
        <dbReference type="SAM" id="Phobius"/>
    </source>
</evidence>
<keyword evidence="1" id="KW-1133">Transmembrane helix</keyword>
<accession>A0A0U1NMX0</accession>
<gene>
    <name evidence="3" type="ORF">NIG5292_01894</name>
</gene>
<feature type="chain" id="PRO_5006712273" evidence="2">
    <location>
        <begin position="18"/>
        <end position="251"/>
    </location>
</feature>
<keyword evidence="4" id="KW-1185">Reference proteome</keyword>
<keyword evidence="1" id="KW-0472">Membrane</keyword>
<dbReference type="EMBL" id="CVQV01000009">
    <property type="protein sequence ID" value="CRK75839.1"/>
    <property type="molecule type" value="Genomic_DNA"/>
</dbReference>
<keyword evidence="1 3" id="KW-0812">Transmembrane</keyword>
<organism evidence="3 4">
    <name type="scientific">Nereida ignava</name>
    <dbReference type="NCBI Taxonomy" id="282199"/>
    <lineage>
        <taxon>Bacteria</taxon>
        <taxon>Pseudomonadati</taxon>
        <taxon>Pseudomonadota</taxon>
        <taxon>Alphaproteobacteria</taxon>
        <taxon>Rhodobacterales</taxon>
        <taxon>Roseobacteraceae</taxon>
        <taxon>Nereida</taxon>
    </lineage>
</organism>
<evidence type="ECO:0000313" key="3">
    <source>
        <dbReference type="EMBL" id="CRK75839.1"/>
    </source>
</evidence>
<evidence type="ECO:0000256" key="2">
    <source>
        <dbReference type="SAM" id="SignalP"/>
    </source>
</evidence>
<dbReference type="OrthoDB" id="9815212at2"/>
<dbReference type="Proteomes" id="UP000048949">
    <property type="component" value="Unassembled WGS sequence"/>
</dbReference>
<keyword evidence="2" id="KW-0732">Signal</keyword>